<sequence length="126" mass="13339">MRKTTRRASVGTLATVGLAAAAALTTAAPASAADYCLEVEAATACFESDGDIFALSDTQVDGLTPILQWETEYGRAGEFVFSGSSTWEVRNYNLAEQYDVYFRIVLIDGSGDVVDGTSWQGAPIGV</sequence>
<feature type="chain" id="PRO_5029456021" description="Secreted protein" evidence="1">
    <location>
        <begin position="33"/>
        <end position="126"/>
    </location>
</feature>
<comment type="caution">
    <text evidence="2">The sequence shown here is derived from an EMBL/GenBank/DDBJ whole genome shotgun (WGS) entry which is preliminary data.</text>
</comment>
<dbReference type="AlphaFoldDB" id="A0A7M4DT33"/>
<dbReference type="Proteomes" id="UP000419743">
    <property type="component" value="Unassembled WGS sequence"/>
</dbReference>
<keyword evidence="1" id="KW-0732">Signal</keyword>
<protein>
    <recommendedName>
        <fullName evidence="4">Secreted protein</fullName>
    </recommendedName>
</protein>
<feature type="signal peptide" evidence="1">
    <location>
        <begin position="1"/>
        <end position="32"/>
    </location>
</feature>
<accession>A0A7M4DT33</accession>
<gene>
    <name evidence="2" type="ORF">HALOF300_05335</name>
</gene>
<keyword evidence="3" id="KW-1185">Reference proteome</keyword>
<evidence type="ECO:0000256" key="1">
    <source>
        <dbReference type="SAM" id="SignalP"/>
    </source>
</evidence>
<evidence type="ECO:0000313" key="2">
    <source>
        <dbReference type="EMBL" id="VZO40627.1"/>
    </source>
</evidence>
<proteinExistence type="predicted"/>
<dbReference type="EMBL" id="CACRYJ010000071">
    <property type="protein sequence ID" value="VZO40627.1"/>
    <property type="molecule type" value="Genomic_DNA"/>
</dbReference>
<name>A0A7M4DT33_9MICO</name>
<evidence type="ECO:0000313" key="3">
    <source>
        <dbReference type="Proteomes" id="UP000419743"/>
    </source>
</evidence>
<organism evidence="2 3">
    <name type="scientific">Occultella aeris</name>
    <dbReference type="NCBI Taxonomy" id="2761496"/>
    <lineage>
        <taxon>Bacteria</taxon>
        <taxon>Bacillati</taxon>
        <taxon>Actinomycetota</taxon>
        <taxon>Actinomycetes</taxon>
        <taxon>Micrococcales</taxon>
        <taxon>Ruaniaceae</taxon>
        <taxon>Occultella</taxon>
    </lineage>
</organism>
<dbReference type="InterPro" id="IPR006311">
    <property type="entry name" value="TAT_signal"/>
</dbReference>
<reference evidence="2 3" key="1">
    <citation type="submission" date="2019-11" db="EMBL/GenBank/DDBJ databases">
        <authorList>
            <person name="Criscuolo A."/>
        </authorList>
    </citation>
    <scope>NUCLEOTIDE SEQUENCE [LARGE SCALE GENOMIC DNA]</scope>
    <source>
        <strain evidence="2">CIP111667</strain>
    </source>
</reference>
<dbReference type="PROSITE" id="PS51318">
    <property type="entry name" value="TAT"/>
    <property type="match status" value="1"/>
</dbReference>
<dbReference type="RefSeq" id="WP_156743862.1">
    <property type="nucleotide sequence ID" value="NZ_CACRYJ010000071.1"/>
</dbReference>
<evidence type="ECO:0008006" key="4">
    <source>
        <dbReference type="Google" id="ProtNLM"/>
    </source>
</evidence>